<feature type="transmembrane region" description="Helical" evidence="9">
    <location>
        <begin position="63"/>
        <end position="85"/>
    </location>
</feature>
<dbReference type="GO" id="GO:0000155">
    <property type="term" value="F:phosphorelay sensor kinase activity"/>
    <property type="evidence" value="ECO:0007669"/>
    <property type="project" value="InterPro"/>
</dbReference>
<evidence type="ECO:0000256" key="2">
    <source>
        <dbReference type="ARBA" id="ARBA00012438"/>
    </source>
</evidence>
<dbReference type="InterPro" id="IPR011712">
    <property type="entry name" value="Sig_transdc_His_kin_sub3_dim/P"/>
</dbReference>
<keyword evidence="4" id="KW-0808">Transferase</keyword>
<evidence type="ECO:0000256" key="6">
    <source>
        <dbReference type="ARBA" id="ARBA00022777"/>
    </source>
</evidence>
<dbReference type="EMBL" id="SLWN01000018">
    <property type="protein sequence ID" value="TCO17214.1"/>
    <property type="molecule type" value="Genomic_DNA"/>
</dbReference>
<evidence type="ECO:0000256" key="8">
    <source>
        <dbReference type="ARBA" id="ARBA00023012"/>
    </source>
</evidence>
<keyword evidence="7" id="KW-0067">ATP-binding</keyword>
<dbReference type="PANTHER" id="PTHR24421:SF10">
    <property type="entry name" value="NITRATE_NITRITE SENSOR PROTEIN NARQ"/>
    <property type="match status" value="1"/>
</dbReference>
<evidence type="ECO:0000256" key="9">
    <source>
        <dbReference type="SAM" id="Phobius"/>
    </source>
</evidence>
<dbReference type="InterPro" id="IPR036890">
    <property type="entry name" value="HATPase_C_sf"/>
</dbReference>
<evidence type="ECO:0000256" key="7">
    <source>
        <dbReference type="ARBA" id="ARBA00022840"/>
    </source>
</evidence>
<feature type="domain" description="Signal transduction histidine kinase subgroup 3 dimerisation and phosphoacceptor" evidence="10">
    <location>
        <begin position="183"/>
        <end position="249"/>
    </location>
</feature>
<reference evidence="11 12" key="1">
    <citation type="journal article" date="2015" name="Stand. Genomic Sci.">
        <title>Genomic Encyclopedia of Bacterial and Archaeal Type Strains, Phase III: the genomes of soil and plant-associated and newly described type strains.</title>
        <authorList>
            <person name="Whitman W.B."/>
            <person name="Woyke T."/>
            <person name="Klenk H.P."/>
            <person name="Zhou Y."/>
            <person name="Lilburn T.G."/>
            <person name="Beck B.J."/>
            <person name="De Vos P."/>
            <person name="Vandamme P."/>
            <person name="Eisen J.A."/>
            <person name="Garrity G."/>
            <person name="Hugenholtz P."/>
            <person name="Kyrpides N.C."/>
        </authorList>
    </citation>
    <scope>NUCLEOTIDE SEQUENCE [LARGE SCALE GENOMIC DNA]</scope>
    <source>
        <strain evidence="11 12">VKM Ac-2572</strain>
    </source>
</reference>
<feature type="transmembrane region" description="Helical" evidence="9">
    <location>
        <begin position="32"/>
        <end position="56"/>
    </location>
</feature>
<proteinExistence type="predicted"/>
<dbReference type="Gene3D" id="3.30.565.10">
    <property type="entry name" value="Histidine kinase-like ATPase, C-terminal domain"/>
    <property type="match status" value="1"/>
</dbReference>
<dbReference type="Pfam" id="PF07730">
    <property type="entry name" value="HisKA_3"/>
    <property type="match status" value="1"/>
</dbReference>
<keyword evidence="5" id="KW-0547">Nucleotide-binding</keyword>
<feature type="transmembrane region" description="Helical" evidence="9">
    <location>
        <begin position="91"/>
        <end position="109"/>
    </location>
</feature>
<dbReference type="PANTHER" id="PTHR24421">
    <property type="entry name" value="NITRATE/NITRITE SENSOR PROTEIN NARX-RELATED"/>
    <property type="match status" value="1"/>
</dbReference>
<gene>
    <name evidence="11" type="ORF">EV652_11842</name>
</gene>
<feature type="transmembrane region" description="Helical" evidence="9">
    <location>
        <begin position="139"/>
        <end position="159"/>
    </location>
</feature>
<dbReference type="Gene3D" id="1.20.5.1930">
    <property type="match status" value="1"/>
</dbReference>
<feature type="transmembrane region" description="Helical" evidence="9">
    <location>
        <begin position="116"/>
        <end position="133"/>
    </location>
</feature>
<organism evidence="11 12">
    <name type="scientific">Kribbella steppae</name>
    <dbReference type="NCBI Taxonomy" id="2512223"/>
    <lineage>
        <taxon>Bacteria</taxon>
        <taxon>Bacillati</taxon>
        <taxon>Actinomycetota</taxon>
        <taxon>Actinomycetes</taxon>
        <taxon>Propionibacteriales</taxon>
        <taxon>Kribbellaceae</taxon>
        <taxon>Kribbella</taxon>
    </lineage>
</organism>
<keyword evidence="9" id="KW-0472">Membrane</keyword>
<evidence type="ECO:0000256" key="4">
    <source>
        <dbReference type="ARBA" id="ARBA00022679"/>
    </source>
</evidence>
<dbReference type="AlphaFoldDB" id="A0A4R2GZW8"/>
<comment type="catalytic activity">
    <reaction evidence="1">
        <text>ATP + protein L-histidine = ADP + protein N-phospho-L-histidine.</text>
        <dbReference type="EC" id="2.7.13.3"/>
    </reaction>
</comment>
<dbReference type="SUPFAM" id="SSF55874">
    <property type="entry name" value="ATPase domain of HSP90 chaperone/DNA topoisomerase II/histidine kinase"/>
    <property type="match status" value="1"/>
</dbReference>
<keyword evidence="8" id="KW-0902">Two-component regulatory system</keyword>
<protein>
    <recommendedName>
        <fullName evidence="2">histidine kinase</fullName>
        <ecNumber evidence="2">2.7.13.3</ecNumber>
    </recommendedName>
</protein>
<dbReference type="EC" id="2.7.13.3" evidence="2"/>
<accession>A0A4R2GZW8</accession>
<comment type="caution">
    <text evidence="11">The sequence shown here is derived from an EMBL/GenBank/DDBJ whole genome shotgun (WGS) entry which is preliminary data.</text>
</comment>
<keyword evidence="3" id="KW-0597">Phosphoprotein</keyword>
<dbReference type="GO" id="GO:0046983">
    <property type="term" value="F:protein dimerization activity"/>
    <property type="evidence" value="ECO:0007669"/>
    <property type="project" value="InterPro"/>
</dbReference>
<keyword evidence="9" id="KW-0812">Transmembrane</keyword>
<keyword evidence="6 11" id="KW-0418">Kinase</keyword>
<evidence type="ECO:0000313" key="12">
    <source>
        <dbReference type="Proteomes" id="UP000294508"/>
    </source>
</evidence>
<keyword evidence="12" id="KW-1185">Reference proteome</keyword>
<dbReference type="CDD" id="cd16917">
    <property type="entry name" value="HATPase_UhpB-NarQ-NarX-like"/>
    <property type="match status" value="1"/>
</dbReference>
<keyword evidence="9" id="KW-1133">Transmembrane helix</keyword>
<evidence type="ECO:0000259" key="10">
    <source>
        <dbReference type="Pfam" id="PF07730"/>
    </source>
</evidence>
<dbReference type="InterPro" id="IPR050482">
    <property type="entry name" value="Sensor_HK_TwoCompSys"/>
</dbReference>
<sequence>MSRVAQYSLLVVQGSARGWFEADDLRRVVPFFSLAFGLVAAITQPSSAADIVLMAVPVAAFGLWAFVPTVPLAAVSVGVVVPVVVAQRSGQLEPVMFNVALLAFAAARWSPSLGTAASLGVLAVATPVLVALVQDPMEVAVGIWIVAIVFIWVVGRAVARQERLVVELEGIRRQLAEQALLAERRQVARDVHDFVGHGLAAVMLQVTSARHVLHRDLGSAEEALRSAEEVGRRSMDELRRTVTLLRHDDEAAVAPPPSTTEIPALVDQARAGGLAVELRMRGDFARISPGMGVALYRIAQEALANAARHAPRAHTMLGLELSDGDVRLVAETSGPVATARATDPERPRYGLIGMGERASALGGDLAAGPTPDGWQLTCRLPLKVDNELPEGDPRRP</sequence>
<evidence type="ECO:0000256" key="3">
    <source>
        <dbReference type="ARBA" id="ARBA00022553"/>
    </source>
</evidence>
<dbReference type="GO" id="GO:0005524">
    <property type="term" value="F:ATP binding"/>
    <property type="evidence" value="ECO:0007669"/>
    <property type="project" value="UniProtKB-KW"/>
</dbReference>
<dbReference type="GO" id="GO:0016020">
    <property type="term" value="C:membrane"/>
    <property type="evidence" value="ECO:0007669"/>
    <property type="project" value="InterPro"/>
</dbReference>
<name>A0A4R2GZW8_9ACTN</name>
<evidence type="ECO:0000256" key="5">
    <source>
        <dbReference type="ARBA" id="ARBA00022741"/>
    </source>
</evidence>
<evidence type="ECO:0000256" key="1">
    <source>
        <dbReference type="ARBA" id="ARBA00000085"/>
    </source>
</evidence>
<evidence type="ECO:0000313" key="11">
    <source>
        <dbReference type="EMBL" id="TCO17214.1"/>
    </source>
</evidence>
<dbReference type="Proteomes" id="UP000294508">
    <property type="component" value="Unassembled WGS sequence"/>
</dbReference>